<keyword evidence="3" id="KW-1185">Reference proteome</keyword>
<dbReference type="PANTHER" id="PTHR23197">
    <property type="entry name" value="TARSH-RELATED FIBRONECTIN DOMAIN-CONTAINING"/>
    <property type="match status" value="1"/>
</dbReference>
<accession>A0AAV7CEW9</accession>
<organism evidence="2 3">
    <name type="scientific">Engystomops pustulosus</name>
    <name type="common">Tungara frog</name>
    <name type="synonym">Physalaemus pustulosus</name>
    <dbReference type="NCBI Taxonomy" id="76066"/>
    <lineage>
        <taxon>Eukaryota</taxon>
        <taxon>Metazoa</taxon>
        <taxon>Chordata</taxon>
        <taxon>Craniata</taxon>
        <taxon>Vertebrata</taxon>
        <taxon>Euteleostomi</taxon>
        <taxon>Amphibia</taxon>
        <taxon>Batrachia</taxon>
        <taxon>Anura</taxon>
        <taxon>Neobatrachia</taxon>
        <taxon>Hyloidea</taxon>
        <taxon>Leptodactylidae</taxon>
        <taxon>Leiuperinae</taxon>
        <taxon>Engystomops</taxon>
    </lineage>
</organism>
<gene>
    <name evidence="2" type="ORF">GDO81_008328</name>
</gene>
<evidence type="ECO:0000256" key="1">
    <source>
        <dbReference type="SAM" id="Phobius"/>
    </source>
</evidence>
<feature type="transmembrane region" description="Helical" evidence="1">
    <location>
        <begin position="24"/>
        <end position="51"/>
    </location>
</feature>
<sequence>MRQLLDVLVRSSVWSCPIDDISCILYIGLSVGVFSSPGSIIPTCVVWVFFLSRMAPKSRTRRLPAFLSILALMLLILLDSSAGVIERKYPSRKFRVRARNADVQSPLNQTAGMRTVRRFRVHSSNLGETTRGVNYVTVRPVVRNEDNKQRASESVHVVSLQSMNPQGKSQPVYRAAVTKLKIP</sequence>
<dbReference type="Proteomes" id="UP000824782">
    <property type="component" value="Unassembled WGS sequence"/>
</dbReference>
<keyword evidence="1" id="KW-0472">Membrane</keyword>
<keyword evidence="1" id="KW-0812">Transmembrane</keyword>
<comment type="caution">
    <text evidence="2">The sequence shown here is derived from an EMBL/GenBank/DDBJ whole genome shotgun (WGS) entry which is preliminary data.</text>
</comment>
<protein>
    <submittedName>
        <fullName evidence="2">Uncharacterized protein</fullName>
    </submittedName>
</protein>
<evidence type="ECO:0000313" key="2">
    <source>
        <dbReference type="EMBL" id="KAG8583230.1"/>
    </source>
</evidence>
<name>A0AAV7CEW9_ENGPU</name>
<proteinExistence type="predicted"/>
<evidence type="ECO:0000313" key="3">
    <source>
        <dbReference type="Proteomes" id="UP000824782"/>
    </source>
</evidence>
<reference evidence="2" key="1">
    <citation type="thesis" date="2020" institute="ProQuest LLC" country="789 East Eisenhower Parkway, Ann Arbor, MI, USA">
        <title>Comparative Genomics and Chromosome Evolution.</title>
        <authorList>
            <person name="Mudd A.B."/>
        </authorList>
    </citation>
    <scope>NUCLEOTIDE SEQUENCE</scope>
    <source>
        <strain evidence="2">237g6f4</strain>
        <tissue evidence="2">Blood</tissue>
    </source>
</reference>
<feature type="transmembrane region" description="Helical" evidence="1">
    <location>
        <begin position="63"/>
        <end position="85"/>
    </location>
</feature>
<dbReference type="AlphaFoldDB" id="A0AAV7CEW9"/>
<keyword evidence="1" id="KW-1133">Transmembrane helix</keyword>
<feature type="non-terminal residue" evidence="2">
    <location>
        <position position="183"/>
    </location>
</feature>
<dbReference type="PANTHER" id="PTHR23197:SF8">
    <property type="entry name" value="FIBRONECTIN TYPE III DOMAIN-CONTAINING PROTEIN 1"/>
    <property type="match status" value="1"/>
</dbReference>
<dbReference type="EMBL" id="WNYA01000003">
    <property type="protein sequence ID" value="KAG8583230.1"/>
    <property type="molecule type" value="Genomic_DNA"/>
</dbReference>